<dbReference type="PROSITE" id="PS50888">
    <property type="entry name" value="BHLH"/>
    <property type="match status" value="1"/>
</dbReference>
<evidence type="ECO:0000256" key="5">
    <source>
        <dbReference type="ARBA" id="ARBA00023242"/>
    </source>
</evidence>
<feature type="region of interest" description="Disordered" evidence="6">
    <location>
        <begin position="56"/>
        <end position="82"/>
    </location>
</feature>
<evidence type="ECO:0000259" key="7">
    <source>
        <dbReference type="PROSITE" id="PS50888"/>
    </source>
</evidence>
<proteinExistence type="predicted"/>
<feature type="non-terminal residue" evidence="8">
    <location>
        <position position="1"/>
    </location>
</feature>
<dbReference type="InterPro" id="IPR050359">
    <property type="entry name" value="bHLH_transcription_factors"/>
</dbReference>
<dbReference type="GO" id="GO:0045944">
    <property type="term" value="P:positive regulation of transcription by RNA polymerase II"/>
    <property type="evidence" value="ECO:0007669"/>
    <property type="project" value="TreeGrafter"/>
</dbReference>
<feature type="compositionally biased region" description="Polar residues" evidence="6">
    <location>
        <begin position="59"/>
        <end position="72"/>
    </location>
</feature>
<dbReference type="GO" id="GO:0070888">
    <property type="term" value="F:E-box binding"/>
    <property type="evidence" value="ECO:0007669"/>
    <property type="project" value="TreeGrafter"/>
</dbReference>
<evidence type="ECO:0000256" key="6">
    <source>
        <dbReference type="SAM" id="MobiDB-lite"/>
    </source>
</evidence>
<name>A0AAN4Z6X8_9BILA</name>
<evidence type="ECO:0000256" key="2">
    <source>
        <dbReference type="ARBA" id="ARBA00022473"/>
    </source>
</evidence>
<keyword evidence="5" id="KW-0539">Nucleus</keyword>
<gene>
    <name evidence="8" type="ORF">PMAYCL1PPCAC_01785</name>
</gene>
<keyword evidence="4" id="KW-0524">Neurogenesis</keyword>
<dbReference type="EMBL" id="BTRK01000001">
    <property type="protein sequence ID" value="GMR31590.1"/>
    <property type="molecule type" value="Genomic_DNA"/>
</dbReference>
<accession>A0AAN4Z6X8</accession>
<dbReference type="PANTHER" id="PTHR19290">
    <property type="entry name" value="BASIC HELIX-LOOP-HELIX PROTEIN NEUROGENIN-RELATED"/>
    <property type="match status" value="1"/>
</dbReference>
<comment type="subcellular location">
    <subcellularLocation>
        <location evidence="1">Nucleus</location>
    </subcellularLocation>
</comment>
<comment type="caution">
    <text evidence="8">The sequence shown here is derived from an EMBL/GenBank/DDBJ whole genome shotgun (WGS) entry which is preliminary data.</text>
</comment>
<organism evidence="8 9">
    <name type="scientific">Pristionchus mayeri</name>
    <dbReference type="NCBI Taxonomy" id="1317129"/>
    <lineage>
        <taxon>Eukaryota</taxon>
        <taxon>Metazoa</taxon>
        <taxon>Ecdysozoa</taxon>
        <taxon>Nematoda</taxon>
        <taxon>Chromadorea</taxon>
        <taxon>Rhabditida</taxon>
        <taxon>Rhabditina</taxon>
        <taxon>Diplogasteromorpha</taxon>
        <taxon>Diplogasteroidea</taxon>
        <taxon>Neodiplogasteridae</taxon>
        <taxon>Pristionchus</taxon>
    </lineage>
</organism>
<evidence type="ECO:0000256" key="4">
    <source>
        <dbReference type="ARBA" id="ARBA00022902"/>
    </source>
</evidence>
<dbReference type="InterPro" id="IPR036638">
    <property type="entry name" value="HLH_DNA-bd_sf"/>
</dbReference>
<feature type="region of interest" description="Disordered" evidence="6">
    <location>
        <begin position="1"/>
        <end position="30"/>
    </location>
</feature>
<evidence type="ECO:0000256" key="3">
    <source>
        <dbReference type="ARBA" id="ARBA00022782"/>
    </source>
</evidence>
<protein>
    <recommendedName>
        <fullName evidence="7">BHLH domain-containing protein</fullName>
    </recommendedName>
</protein>
<dbReference type="GO" id="GO:0061564">
    <property type="term" value="P:axon development"/>
    <property type="evidence" value="ECO:0007669"/>
    <property type="project" value="TreeGrafter"/>
</dbReference>
<feature type="compositionally biased region" description="Low complexity" evidence="6">
    <location>
        <begin position="1"/>
        <end position="23"/>
    </location>
</feature>
<dbReference type="GO" id="GO:0007423">
    <property type="term" value="P:sensory organ development"/>
    <property type="evidence" value="ECO:0007669"/>
    <property type="project" value="TreeGrafter"/>
</dbReference>
<dbReference type="AlphaFoldDB" id="A0AAN4Z6X8"/>
<evidence type="ECO:0000313" key="8">
    <source>
        <dbReference type="EMBL" id="GMR31590.1"/>
    </source>
</evidence>
<dbReference type="Proteomes" id="UP001328107">
    <property type="component" value="Unassembled WGS sequence"/>
</dbReference>
<dbReference type="Gene3D" id="4.10.280.10">
    <property type="entry name" value="Helix-loop-helix DNA-binding domain"/>
    <property type="match status" value="1"/>
</dbReference>
<evidence type="ECO:0000313" key="9">
    <source>
        <dbReference type="Proteomes" id="UP001328107"/>
    </source>
</evidence>
<sequence length="161" mass="18014">HAVMFSTRFPSSSSSGFSTTTSSENPHHPFLHDVLMPSGYSTPLMQSPAYPAAAFDPASVSSSQIKTENSSGDEGEGKRRGKACLRRYKTPSPQVLRMRRCAANERERKRMTTLNVAYDKLRTVLPEYDSGRRLSKFDTLRMAQEYIAHLNKILKAPSSQK</sequence>
<dbReference type="GO" id="GO:0046983">
    <property type="term" value="F:protein dimerization activity"/>
    <property type="evidence" value="ECO:0007669"/>
    <property type="project" value="InterPro"/>
</dbReference>
<keyword evidence="9" id="KW-1185">Reference proteome</keyword>
<reference evidence="9" key="1">
    <citation type="submission" date="2022-10" db="EMBL/GenBank/DDBJ databases">
        <title>Genome assembly of Pristionchus species.</title>
        <authorList>
            <person name="Yoshida K."/>
            <person name="Sommer R.J."/>
        </authorList>
    </citation>
    <scope>NUCLEOTIDE SEQUENCE [LARGE SCALE GENOMIC DNA]</scope>
    <source>
        <strain evidence="9">RS5460</strain>
    </source>
</reference>
<dbReference type="InterPro" id="IPR011598">
    <property type="entry name" value="bHLH_dom"/>
</dbReference>
<dbReference type="SMART" id="SM00353">
    <property type="entry name" value="HLH"/>
    <property type="match status" value="1"/>
</dbReference>
<evidence type="ECO:0000256" key="1">
    <source>
        <dbReference type="ARBA" id="ARBA00004123"/>
    </source>
</evidence>
<dbReference type="SUPFAM" id="SSF47459">
    <property type="entry name" value="HLH, helix-loop-helix DNA-binding domain"/>
    <property type="match status" value="1"/>
</dbReference>
<dbReference type="GO" id="GO:0005634">
    <property type="term" value="C:nucleus"/>
    <property type="evidence" value="ECO:0007669"/>
    <property type="project" value="UniProtKB-SubCell"/>
</dbReference>
<dbReference type="GO" id="GO:0000981">
    <property type="term" value="F:DNA-binding transcription factor activity, RNA polymerase II-specific"/>
    <property type="evidence" value="ECO:0007669"/>
    <property type="project" value="TreeGrafter"/>
</dbReference>
<feature type="domain" description="BHLH" evidence="7">
    <location>
        <begin position="98"/>
        <end position="150"/>
    </location>
</feature>
<dbReference type="Pfam" id="PF00010">
    <property type="entry name" value="HLH"/>
    <property type="match status" value="1"/>
</dbReference>
<dbReference type="PANTHER" id="PTHR19290:SF162">
    <property type="entry name" value="TRANSCRIPTION FACTOR ATOH7"/>
    <property type="match status" value="1"/>
</dbReference>
<keyword evidence="2" id="KW-0217">Developmental protein</keyword>
<keyword evidence="3" id="KW-0221">Differentiation</keyword>